<keyword evidence="2" id="KW-0808">Transferase</keyword>
<dbReference type="GO" id="GO:0008757">
    <property type="term" value="F:S-adenosylmethionine-dependent methyltransferase activity"/>
    <property type="evidence" value="ECO:0007669"/>
    <property type="project" value="InterPro"/>
</dbReference>
<comment type="caution">
    <text evidence="2">The sequence shown here is derived from an EMBL/GenBank/DDBJ whole genome shotgun (WGS) entry which is preliminary data.</text>
</comment>
<dbReference type="RefSeq" id="WP_106775335.1">
    <property type="nucleotide sequence ID" value="NZ_PXYK01000040.1"/>
</dbReference>
<dbReference type="EMBL" id="PXYK01000040">
    <property type="protein sequence ID" value="PSJ51749.1"/>
    <property type="molecule type" value="Genomic_DNA"/>
</dbReference>
<evidence type="ECO:0000313" key="3">
    <source>
        <dbReference type="Proteomes" id="UP000241229"/>
    </source>
</evidence>
<dbReference type="InterPro" id="IPR029063">
    <property type="entry name" value="SAM-dependent_MTases_sf"/>
</dbReference>
<evidence type="ECO:0000313" key="2">
    <source>
        <dbReference type="EMBL" id="PSJ51749.1"/>
    </source>
</evidence>
<protein>
    <submittedName>
        <fullName evidence="2">Pseudaminic acid biosynthesis-associated methylase</fullName>
    </submittedName>
</protein>
<dbReference type="Proteomes" id="UP000241229">
    <property type="component" value="Unassembled WGS sequence"/>
</dbReference>
<dbReference type="AlphaFoldDB" id="A0A2P7RNG0"/>
<keyword evidence="3" id="KW-1185">Reference proteome</keyword>
<reference evidence="2 3" key="1">
    <citation type="submission" date="2018-03" db="EMBL/GenBank/DDBJ databases">
        <title>The draft genome of Mesorhizobium sp. 6GN-30.</title>
        <authorList>
            <person name="Liu L."/>
            <person name="Li L."/>
            <person name="Wang T."/>
            <person name="Zhang X."/>
            <person name="Liang L."/>
        </authorList>
    </citation>
    <scope>NUCLEOTIDE SEQUENCE [LARGE SCALE GENOMIC DNA]</scope>
    <source>
        <strain evidence="2 3">6GN30</strain>
    </source>
</reference>
<accession>A0A2P7RNG0</accession>
<feature type="domain" description="Methyltransferase type 11" evidence="1">
    <location>
        <begin position="50"/>
        <end position="124"/>
    </location>
</feature>
<dbReference type="InterPro" id="IPR013216">
    <property type="entry name" value="Methyltransf_11"/>
</dbReference>
<dbReference type="Gene3D" id="3.40.50.150">
    <property type="entry name" value="Vaccinia Virus protein VP39"/>
    <property type="match status" value="1"/>
</dbReference>
<dbReference type="SUPFAM" id="SSF53335">
    <property type="entry name" value="S-adenosyl-L-methionine-dependent methyltransferases"/>
    <property type="match status" value="1"/>
</dbReference>
<gene>
    <name evidence="2" type="ORF">C7I84_27125</name>
</gene>
<dbReference type="NCBIfam" id="TIGR03587">
    <property type="entry name" value="Pse_Me-ase"/>
    <property type="match status" value="1"/>
</dbReference>
<proteinExistence type="predicted"/>
<dbReference type="GO" id="GO:0032259">
    <property type="term" value="P:methylation"/>
    <property type="evidence" value="ECO:0007669"/>
    <property type="project" value="UniProtKB-KW"/>
</dbReference>
<organism evidence="2 3">
    <name type="scientific">Kumtagia ephedrae</name>
    <dbReference type="NCBI Taxonomy" id="2116701"/>
    <lineage>
        <taxon>Bacteria</taxon>
        <taxon>Pseudomonadati</taxon>
        <taxon>Pseudomonadota</taxon>
        <taxon>Alphaproteobacteria</taxon>
        <taxon>Hyphomicrobiales</taxon>
        <taxon>Phyllobacteriaceae</taxon>
        <taxon>Kumtagia</taxon>
    </lineage>
</organism>
<name>A0A2P7RNG0_9HYPH</name>
<dbReference type="InterPro" id="IPR020027">
    <property type="entry name" value="Pseudamin_synth-assoc_MeTrfase"/>
</dbReference>
<sequence length="205" mass="23472">MTQFATEQEQFWAGEFGDEYVNRNRYDISATLAMFSRILSKAYDVSSIFELGCNIGQNLRALKLLKPGSTISGVEINKTAHANAVKDFPGVINGSILEIDPASVGDVDLVFTKGVLIHINPERLPEVYDKMAAIGRKYVLISEYYNPVPVTIDYRGHDQRLFKRDFAGEFMDRHPNFRLADYGFVYRRDPVFPRDDATWFLMERK</sequence>
<keyword evidence="2" id="KW-0489">Methyltransferase</keyword>
<dbReference type="Pfam" id="PF08241">
    <property type="entry name" value="Methyltransf_11"/>
    <property type="match status" value="1"/>
</dbReference>
<evidence type="ECO:0000259" key="1">
    <source>
        <dbReference type="Pfam" id="PF08241"/>
    </source>
</evidence>
<dbReference type="OrthoDB" id="7184189at2"/>